<keyword evidence="2" id="KW-1185">Reference proteome</keyword>
<sequence length="248" mass="28563">MTVKTRDAEAPLRMSGRYAYFCNGKRTDIIESFTILIENGHWIVTSSRTSKNFAFSACVKAQVSLEDFLLPKVEVRWTAHKEKYCIDTEMNSKSLIFTLNGITDSLPLKGPTIYFPLLRIFMGPILRFLEKHQNTTTLIIPNIKVPAGHKDFLKPEKTKRKATLIERTTYMPKAQTPIISDLHSYAENRAIPCRKFEYEGDQYEKGTYVTIDDNDILLHYAWQQDAKTQWDIHIEDYTLSLAAEAEAD</sequence>
<accession>A0AA52EIR1</accession>
<dbReference type="RefSeq" id="WP_310799403.1">
    <property type="nucleotide sequence ID" value="NZ_CP123872.1"/>
</dbReference>
<organism evidence="1 2">
    <name type="scientific">Temperatibacter marinus</name>
    <dbReference type="NCBI Taxonomy" id="1456591"/>
    <lineage>
        <taxon>Bacteria</taxon>
        <taxon>Pseudomonadati</taxon>
        <taxon>Pseudomonadota</taxon>
        <taxon>Alphaproteobacteria</taxon>
        <taxon>Kordiimonadales</taxon>
        <taxon>Temperatibacteraceae</taxon>
        <taxon>Temperatibacter</taxon>
    </lineage>
</organism>
<reference evidence="1" key="1">
    <citation type="submission" date="2023-04" db="EMBL/GenBank/DDBJ databases">
        <title>Complete genome sequence of Temperatibacter marinus.</title>
        <authorList>
            <person name="Rong J.-C."/>
            <person name="Yi M.-L."/>
            <person name="Zhao Q."/>
        </authorList>
    </citation>
    <scope>NUCLEOTIDE SEQUENCE</scope>
    <source>
        <strain evidence="1">NBRC 110045</strain>
    </source>
</reference>
<dbReference type="Proteomes" id="UP001268683">
    <property type="component" value="Chromosome"/>
</dbReference>
<proteinExistence type="predicted"/>
<gene>
    <name evidence="1" type="ORF">QGN29_04080</name>
</gene>
<protein>
    <submittedName>
        <fullName evidence="1">Uncharacterized protein</fullName>
    </submittedName>
</protein>
<dbReference type="KEGG" id="tmk:QGN29_04080"/>
<dbReference type="AlphaFoldDB" id="A0AA52EIR1"/>
<evidence type="ECO:0000313" key="1">
    <source>
        <dbReference type="EMBL" id="WND03550.1"/>
    </source>
</evidence>
<evidence type="ECO:0000313" key="2">
    <source>
        <dbReference type="Proteomes" id="UP001268683"/>
    </source>
</evidence>
<dbReference type="EMBL" id="CP123872">
    <property type="protein sequence ID" value="WND03550.1"/>
    <property type="molecule type" value="Genomic_DNA"/>
</dbReference>
<name>A0AA52EIR1_9PROT</name>